<dbReference type="AlphaFoldDB" id="A0A6J6EUT6"/>
<accession>A0A6J6EUT6</accession>
<evidence type="ECO:0000313" key="1">
    <source>
        <dbReference type="EMBL" id="CAB4580282.1"/>
    </source>
</evidence>
<dbReference type="EMBL" id="CAEZTG010000219">
    <property type="protein sequence ID" value="CAB4580282.1"/>
    <property type="molecule type" value="Genomic_DNA"/>
</dbReference>
<protein>
    <submittedName>
        <fullName evidence="1">Unannotated protein</fullName>
    </submittedName>
</protein>
<proteinExistence type="predicted"/>
<organism evidence="1">
    <name type="scientific">freshwater metagenome</name>
    <dbReference type="NCBI Taxonomy" id="449393"/>
    <lineage>
        <taxon>unclassified sequences</taxon>
        <taxon>metagenomes</taxon>
        <taxon>ecological metagenomes</taxon>
    </lineage>
</organism>
<gene>
    <name evidence="1" type="ORF">UFOPK1603_01728</name>
</gene>
<reference evidence="1" key="1">
    <citation type="submission" date="2020-05" db="EMBL/GenBank/DDBJ databases">
        <authorList>
            <person name="Chiriac C."/>
            <person name="Salcher M."/>
            <person name="Ghai R."/>
            <person name="Kavagutti S V."/>
        </authorList>
    </citation>
    <scope>NUCLEOTIDE SEQUENCE</scope>
</reference>
<sequence>MRRGVVLDRQRRAAIGVSFAQHRVHGRALDFVVLGLNVFFGRGLRIFGVVRNVVALGLQFFDRSLELRKRSRNVRKFDDVGFGTGDEFTEFAKIVANALIGGEGLGEGGEDATGHGNVSEFDLNTGNVGERIDHRQQRLSRQSGGFIGVGVNDRVTVGRHGLFRCRRTSVNGP</sequence>
<name>A0A6J6EUT6_9ZZZZ</name>